<evidence type="ECO:0000313" key="4">
    <source>
        <dbReference type="EMBL" id="RUO26350.1"/>
    </source>
</evidence>
<dbReference type="PANTHER" id="PTHR30035">
    <property type="entry name" value="LIPOPROTEIN VACJ-RELATED"/>
    <property type="match status" value="1"/>
</dbReference>
<dbReference type="GO" id="GO:0120010">
    <property type="term" value="P:intermembrane phospholipid transfer"/>
    <property type="evidence" value="ECO:0007669"/>
    <property type="project" value="TreeGrafter"/>
</dbReference>
<keyword evidence="2 3" id="KW-0732">Signal</keyword>
<organism evidence="4 5">
    <name type="scientific">Aliidiomarina minuta</name>
    <dbReference type="NCBI Taxonomy" id="880057"/>
    <lineage>
        <taxon>Bacteria</taxon>
        <taxon>Pseudomonadati</taxon>
        <taxon>Pseudomonadota</taxon>
        <taxon>Gammaproteobacteria</taxon>
        <taxon>Alteromonadales</taxon>
        <taxon>Idiomarinaceae</taxon>
        <taxon>Aliidiomarina</taxon>
    </lineage>
</organism>
<feature type="signal peptide" evidence="3">
    <location>
        <begin position="1"/>
        <end position="21"/>
    </location>
</feature>
<accession>A0A432W8A5</accession>
<evidence type="ECO:0000256" key="2">
    <source>
        <dbReference type="ARBA" id="ARBA00022729"/>
    </source>
</evidence>
<evidence type="ECO:0000256" key="3">
    <source>
        <dbReference type="SAM" id="SignalP"/>
    </source>
</evidence>
<dbReference type="InterPro" id="IPR007428">
    <property type="entry name" value="MlaA"/>
</dbReference>
<feature type="chain" id="PRO_5019538809" description="ABC transporter" evidence="3">
    <location>
        <begin position="22"/>
        <end position="280"/>
    </location>
</feature>
<reference evidence="4 5" key="1">
    <citation type="journal article" date="2011" name="Front. Microbiol.">
        <title>Genomic signatures of strain selection and enhancement in Bacillus atrophaeus var. globigii, a historical biowarfare simulant.</title>
        <authorList>
            <person name="Gibbons H.S."/>
            <person name="Broomall S.M."/>
            <person name="McNew L.A."/>
            <person name="Daligault H."/>
            <person name="Chapman C."/>
            <person name="Bruce D."/>
            <person name="Karavis M."/>
            <person name="Krepps M."/>
            <person name="McGregor P.A."/>
            <person name="Hong C."/>
            <person name="Park K.H."/>
            <person name="Akmal A."/>
            <person name="Feldman A."/>
            <person name="Lin J.S."/>
            <person name="Chang W.E."/>
            <person name="Higgs B.W."/>
            <person name="Demirev P."/>
            <person name="Lindquist J."/>
            <person name="Liem A."/>
            <person name="Fochler E."/>
            <person name="Read T.D."/>
            <person name="Tapia R."/>
            <person name="Johnson S."/>
            <person name="Bishop-Lilly K.A."/>
            <person name="Detter C."/>
            <person name="Han C."/>
            <person name="Sozhamannan S."/>
            <person name="Rosenzweig C.N."/>
            <person name="Skowronski E.W."/>
        </authorList>
    </citation>
    <scope>NUCLEOTIDE SEQUENCE [LARGE SCALE GENOMIC DNA]</scope>
    <source>
        <strain evidence="4 5">MLST1</strain>
    </source>
</reference>
<name>A0A432W8A5_9GAMM</name>
<comment type="caution">
    <text evidence="4">The sequence shown here is derived from an EMBL/GenBank/DDBJ whole genome shotgun (WGS) entry which is preliminary data.</text>
</comment>
<dbReference type="PROSITE" id="PS51257">
    <property type="entry name" value="PROKAR_LIPOPROTEIN"/>
    <property type="match status" value="1"/>
</dbReference>
<gene>
    <name evidence="4" type="ORF">CWE09_06470</name>
</gene>
<dbReference type="GO" id="GO:0016020">
    <property type="term" value="C:membrane"/>
    <property type="evidence" value="ECO:0007669"/>
    <property type="project" value="InterPro"/>
</dbReference>
<evidence type="ECO:0000256" key="1">
    <source>
        <dbReference type="ARBA" id="ARBA00010634"/>
    </source>
</evidence>
<evidence type="ECO:0000313" key="5">
    <source>
        <dbReference type="Proteomes" id="UP000288293"/>
    </source>
</evidence>
<dbReference type="RefSeq" id="WP_126803160.1">
    <property type="nucleotide sequence ID" value="NZ_PIPL01000001.1"/>
</dbReference>
<dbReference type="AlphaFoldDB" id="A0A432W8A5"/>
<dbReference type="PRINTS" id="PR01805">
    <property type="entry name" value="VACJLIPOPROT"/>
</dbReference>
<comment type="similarity">
    <text evidence="1">Belongs to the MlaA family.</text>
</comment>
<dbReference type="OrthoDB" id="9785326at2"/>
<evidence type="ECO:0008006" key="6">
    <source>
        <dbReference type="Google" id="ProtNLM"/>
    </source>
</evidence>
<sequence length="280" mass="32331">MKSWRLIFCLIGIFFVAGCSSTPDNNEQEEAGQEFEFGDERDPFEEFNRRMWSLNRNILDPFFITPAANVYSKTPQPVRRGIYNMTENLTEPPSVVNNLLQGKPKSAVVSVGRFVVNSTVGLLGFFDVATHMGLEQDRETFGETLAVYGTPDGPYVMLPGLGPTVVIDRGGDFVDELYSPTMYLNFYVNVARFALRGLEQRIQLQEVEGILENSLDEYSFVRETYFSYWQDKVYDGDPPREDRWDQDYDDDWDDWDDDGWESGEDAFAWQLIKRDLQVLY</sequence>
<dbReference type="Pfam" id="PF04333">
    <property type="entry name" value="MlaA"/>
    <property type="match status" value="1"/>
</dbReference>
<protein>
    <recommendedName>
        <fullName evidence="6">ABC transporter</fullName>
    </recommendedName>
</protein>
<dbReference type="EMBL" id="PIPL01000001">
    <property type="protein sequence ID" value="RUO26350.1"/>
    <property type="molecule type" value="Genomic_DNA"/>
</dbReference>
<proteinExistence type="inferred from homology"/>
<keyword evidence="5" id="KW-1185">Reference proteome</keyword>
<dbReference type="PANTHER" id="PTHR30035:SF3">
    <property type="entry name" value="INTERMEMBRANE PHOSPHOLIPID TRANSPORT SYSTEM LIPOPROTEIN MLAA"/>
    <property type="match status" value="1"/>
</dbReference>
<dbReference type="Proteomes" id="UP000288293">
    <property type="component" value="Unassembled WGS sequence"/>
</dbReference>